<evidence type="ECO:0000259" key="6">
    <source>
        <dbReference type="PROSITE" id="PS51094"/>
    </source>
</evidence>
<evidence type="ECO:0000256" key="2">
    <source>
        <dbReference type="ARBA" id="ARBA00022553"/>
    </source>
</evidence>
<dbReference type="EMBL" id="VDCH01000009">
    <property type="protein sequence ID" value="TNJ39083.1"/>
    <property type="molecule type" value="Genomic_DNA"/>
</dbReference>
<dbReference type="RefSeq" id="WP_139456732.1">
    <property type="nucleotide sequence ID" value="NZ_VDCH01000009.1"/>
</dbReference>
<dbReference type="PANTHER" id="PTHR47738:SF1">
    <property type="entry name" value="NITROGEN REGULATORY PROTEIN"/>
    <property type="match status" value="1"/>
</dbReference>
<evidence type="ECO:0000313" key="7">
    <source>
        <dbReference type="EMBL" id="TNJ39083.1"/>
    </source>
</evidence>
<dbReference type="Gene3D" id="3.40.930.10">
    <property type="entry name" value="Mannitol-specific EII, Chain A"/>
    <property type="match status" value="1"/>
</dbReference>
<dbReference type="GO" id="GO:0009401">
    <property type="term" value="P:phosphoenolpyruvate-dependent sugar phosphotransferase system"/>
    <property type="evidence" value="ECO:0007669"/>
    <property type="project" value="UniProtKB-KW"/>
</dbReference>
<proteinExistence type="predicted"/>
<organism evidence="7 8">
    <name type="scientific">Chlorobaculum thiosulfatiphilum</name>
    <name type="common">Chlorobium limicola f.sp. thiosulfatophilum</name>
    <dbReference type="NCBI Taxonomy" id="115852"/>
    <lineage>
        <taxon>Bacteria</taxon>
        <taxon>Pseudomonadati</taxon>
        <taxon>Chlorobiota</taxon>
        <taxon>Chlorobiia</taxon>
        <taxon>Chlorobiales</taxon>
        <taxon>Chlorobiaceae</taxon>
        <taxon>Chlorobaculum</taxon>
    </lineage>
</organism>
<evidence type="ECO:0000256" key="3">
    <source>
        <dbReference type="ARBA" id="ARBA00022597"/>
    </source>
</evidence>
<dbReference type="Pfam" id="PF00359">
    <property type="entry name" value="PTS_EIIA_2"/>
    <property type="match status" value="1"/>
</dbReference>
<evidence type="ECO:0000313" key="8">
    <source>
        <dbReference type="Proteomes" id="UP000308271"/>
    </source>
</evidence>
<name>A0A5C4S6D9_CHLTI</name>
<dbReference type="PROSITE" id="PS51094">
    <property type="entry name" value="PTS_EIIA_TYPE_2"/>
    <property type="match status" value="1"/>
</dbReference>
<comment type="caution">
    <text evidence="7">The sequence shown here is derived from an EMBL/GenBank/DDBJ whole genome shotgun (WGS) entry which is preliminary data.</text>
</comment>
<feature type="domain" description="PTS EIIA type-2" evidence="6">
    <location>
        <begin position="5"/>
        <end position="149"/>
    </location>
</feature>
<evidence type="ECO:0000256" key="4">
    <source>
        <dbReference type="ARBA" id="ARBA00022679"/>
    </source>
</evidence>
<dbReference type="PANTHER" id="PTHR47738">
    <property type="entry name" value="PTS SYSTEM FRUCTOSE-LIKE EIIA COMPONENT-RELATED"/>
    <property type="match status" value="1"/>
</dbReference>
<keyword evidence="5" id="KW-0598">Phosphotransferase system</keyword>
<protein>
    <submittedName>
        <fullName evidence="7">PTS sugar transporter subunit IIA</fullName>
    </submittedName>
</protein>
<dbReference type="SUPFAM" id="SSF55804">
    <property type="entry name" value="Phoshotransferase/anion transport protein"/>
    <property type="match status" value="1"/>
</dbReference>
<accession>A0A5C4S6D9</accession>
<dbReference type="AlphaFoldDB" id="A0A5C4S6D9"/>
<dbReference type="InterPro" id="IPR051541">
    <property type="entry name" value="PTS_SugarTrans_NitroReg"/>
</dbReference>
<dbReference type="InterPro" id="IPR002178">
    <property type="entry name" value="PTS_EIIA_type-2_dom"/>
</dbReference>
<dbReference type="CDD" id="cd00211">
    <property type="entry name" value="PTS_IIA_fru"/>
    <property type="match status" value="1"/>
</dbReference>
<dbReference type="GO" id="GO:0008982">
    <property type="term" value="F:protein-N(PI)-phosphohistidine-sugar phosphotransferase activity"/>
    <property type="evidence" value="ECO:0007669"/>
    <property type="project" value="InterPro"/>
</dbReference>
<keyword evidence="8" id="KW-1185">Reference proteome</keyword>
<reference evidence="7 8" key="1">
    <citation type="submission" date="2019-05" db="EMBL/GenBank/DDBJ databases">
        <title>Draft Whole-Genome sequence of the green sulfur bacterium Chlorobaculum thiosulfatiphilum DSM 249.</title>
        <authorList>
            <person name="Meyer T.E."/>
            <person name="Kyndt J.A."/>
        </authorList>
    </citation>
    <scope>NUCLEOTIDE SEQUENCE [LARGE SCALE GENOMIC DNA]</scope>
    <source>
        <strain evidence="7 8">DSM 249</strain>
    </source>
</reference>
<keyword evidence="4" id="KW-0808">Transferase</keyword>
<dbReference type="InterPro" id="IPR016152">
    <property type="entry name" value="PTrfase/Anion_transptr"/>
</dbReference>
<sequence>MKIEALLTEKHINLNLESGSKDEVIDTLLAMVSSHAKVRDTKQLAEDVRKREREMSTGIGKNIGLPHAKTSAVTEPVLALVTLAGEVDFESIDNQPVKIVFLLATPETMLAEHLKLLGRITRIAGRDDVRRKLLDAATPGEVLALFREEEKDLPQI</sequence>
<dbReference type="Proteomes" id="UP000308271">
    <property type="component" value="Unassembled WGS sequence"/>
</dbReference>
<dbReference type="GO" id="GO:0030295">
    <property type="term" value="F:protein kinase activator activity"/>
    <property type="evidence" value="ECO:0007669"/>
    <property type="project" value="TreeGrafter"/>
</dbReference>
<evidence type="ECO:0000256" key="1">
    <source>
        <dbReference type="ARBA" id="ARBA00022448"/>
    </source>
</evidence>
<dbReference type="OrthoDB" id="95460at2"/>
<evidence type="ECO:0000256" key="5">
    <source>
        <dbReference type="ARBA" id="ARBA00022683"/>
    </source>
</evidence>
<keyword evidence="1" id="KW-0813">Transport</keyword>
<dbReference type="InterPro" id="IPR004715">
    <property type="entry name" value="PTS_IIA_fruc"/>
</dbReference>
<keyword evidence="2" id="KW-0597">Phosphoprotein</keyword>
<dbReference type="NCBIfam" id="TIGR00848">
    <property type="entry name" value="fruA"/>
    <property type="match status" value="1"/>
</dbReference>
<gene>
    <name evidence="7" type="ORF">FGF66_05785</name>
</gene>
<dbReference type="GO" id="GO:0016020">
    <property type="term" value="C:membrane"/>
    <property type="evidence" value="ECO:0007669"/>
    <property type="project" value="InterPro"/>
</dbReference>
<keyword evidence="3 7" id="KW-0762">Sugar transport</keyword>